<dbReference type="PANTHER" id="PTHR34709">
    <property type="entry name" value="OS10G0396666 PROTEIN"/>
    <property type="match status" value="1"/>
</dbReference>
<accession>A0A453J9F5</accession>
<name>A0A453J9F5_AEGTS</name>
<dbReference type="PANTHER" id="PTHR34709:SF77">
    <property type="entry name" value="F-BOX DOMAIN-CONTAINING PROTEIN"/>
    <property type="match status" value="1"/>
</dbReference>
<protein>
    <recommendedName>
        <fullName evidence="1">FBD domain-containing protein</fullName>
    </recommendedName>
</protein>
<reference evidence="2" key="5">
    <citation type="journal article" date="2021" name="G3 (Bethesda)">
        <title>Aegilops tauschii genome assembly Aet v5.0 features greater sequence contiguity and improved annotation.</title>
        <authorList>
            <person name="Wang L."/>
            <person name="Zhu T."/>
            <person name="Rodriguez J.C."/>
            <person name="Deal K.R."/>
            <person name="Dubcovsky J."/>
            <person name="McGuire P.E."/>
            <person name="Lux T."/>
            <person name="Spannagl M."/>
            <person name="Mayer K.F.X."/>
            <person name="Baldrich P."/>
            <person name="Meyers B.C."/>
            <person name="Huo N."/>
            <person name="Gu Y.Q."/>
            <person name="Zhou H."/>
            <person name="Devos K.M."/>
            <person name="Bennetzen J.L."/>
            <person name="Unver T."/>
            <person name="Budak H."/>
            <person name="Gulick P.J."/>
            <person name="Galiba G."/>
            <person name="Kalapos B."/>
            <person name="Nelson D.R."/>
            <person name="Li P."/>
            <person name="You F.M."/>
            <person name="Luo M.C."/>
            <person name="Dvorak J."/>
        </authorList>
    </citation>
    <scope>NUCLEOTIDE SEQUENCE [LARGE SCALE GENOMIC DNA]</scope>
    <source>
        <strain evidence="2">cv. AL8/78</strain>
    </source>
</reference>
<evidence type="ECO:0000259" key="1">
    <source>
        <dbReference type="Pfam" id="PF08387"/>
    </source>
</evidence>
<feature type="domain" description="FBD" evidence="1">
    <location>
        <begin position="172"/>
        <end position="207"/>
    </location>
</feature>
<reference evidence="2" key="4">
    <citation type="submission" date="2019-03" db="UniProtKB">
        <authorList>
            <consortium name="EnsemblPlants"/>
        </authorList>
    </citation>
    <scope>IDENTIFICATION</scope>
</reference>
<dbReference type="Gramene" id="AET4Gv20838400.1">
    <property type="protein sequence ID" value="AET4Gv20838400.1"/>
    <property type="gene ID" value="AET4Gv20838400"/>
</dbReference>
<keyword evidence="3" id="KW-1185">Reference proteome</keyword>
<organism evidence="2 3">
    <name type="scientific">Aegilops tauschii subsp. strangulata</name>
    <name type="common">Goatgrass</name>
    <dbReference type="NCBI Taxonomy" id="200361"/>
    <lineage>
        <taxon>Eukaryota</taxon>
        <taxon>Viridiplantae</taxon>
        <taxon>Streptophyta</taxon>
        <taxon>Embryophyta</taxon>
        <taxon>Tracheophyta</taxon>
        <taxon>Spermatophyta</taxon>
        <taxon>Magnoliopsida</taxon>
        <taxon>Liliopsida</taxon>
        <taxon>Poales</taxon>
        <taxon>Poaceae</taxon>
        <taxon>BOP clade</taxon>
        <taxon>Pooideae</taxon>
        <taxon>Triticodae</taxon>
        <taxon>Triticeae</taxon>
        <taxon>Triticinae</taxon>
        <taxon>Aegilops</taxon>
    </lineage>
</organism>
<sequence length="243" mass="27251">FTVRSTSLQELLVNRMKAVRGRAEACALRQFTALSSFLDGVEYSWSCSYPKVTHGLGLWGLLELGLKTSKRQGEEVLSLYMCAQDSLSFQDQERGFAAEIGKHVVTQFSALNLHLTTKGHAFGAFVLRLLGMHRLKDIHNFNIDVSRSEVKEACPLNCPCDGPKGWKSQTISLNLRKVKIEGFKGENHELDFLKVVLRCSPTLKSVTVKLPDRDMPSDDWCTKIHNIFGEYPYVEGNIDLISG</sequence>
<dbReference type="EnsemblPlants" id="AET4Gv20838400.1">
    <property type="protein sequence ID" value="AET4Gv20838400.1"/>
    <property type="gene ID" value="AET4Gv20838400"/>
</dbReference>
<reference evidence="3" key="1">
    <citation type="journal article" date="2014" name="Science">
        <title>Ancient hybridizations among the ancestral genomes of bread wheat.</title>
        <authorList>
            <consortium name="International Wheat Genome Sequencing Consortium,"/>
            <person name="Marcussen T."/>
            <person name="Sandve S.R."/>
            <person name="Heier L."/>
            <person name="Spannagl M."/>
            <person name="Pfeifer M."/>
            <person name="Jakobsen K.S."/>
            <person name="Wulff B.B."/>
            <person name="Steuernagel B."/>
            <person name="Mayer K.F."/>
            <person name="Olsen O.A."/>
        </authorList>
    </citation>
    <scope>NUCLEOTIDE SEQUENCE [LARGE SCALE GENOMIC DNA]</scope>
    <source>
        <strain evidence="3">cv. AL8/78</strain>
    </source>
</reference>
<evidence type="ECO:0000313" key="3">
    <source>
        <dbReference type="Proteomes" id="UP000015105"/>
    </source>
</evidence>
<dbReference type="Proteomes" id="UP000015105">
    <property type="component" value="Chromosome 4D"/>
</dbReference>
<dbReference type="InterPro" id="IPR006566">
    <property type="entry name" value="FBD"/>
</dbReference>
<dbReference type="InterPro" id="IPR055312">
    <property type="entry name" value="FBL15-like"/>
</dbReference>
<dbReference type="Pfam" id="PF08387">
    <property type="entry name" value="FBD"/>
    <property type="match status" value="1"/>
</dbReference>
<proteinExistence type="predicted"/>
<dbReference type="AlphaFoldDB" id="A0A453J9F5"/>
<evidence type="ECO:0000313" key="2">
    <source>
        <dbReference type="EnsemblPlants" id="AET4Gv20838400.1"/>
    </source>
</evidence>
<reference evidence="3" key="2">
    <citation type="journal article" date="2017" name="Nat. Plants">
        <title>The Aegilops tauschii genome reveals multiple impacts of transposons.</title>
        <authorList>
            <person name="Zhao G."/>
            <person name="Zou C."/>
            <person name="Li K."/>
            <person name="Wang K."/>
            <person name="Li T."/>
            <person name="Gao L."/>
            <person name="Zhang X."/>
            <person name="Wang H."/>
            <person name="Yang Z."/>
            <person name="Liu X."/>
            <person name="Jiang W."/>
            <person name="Mao L."/>
            <person name="Kong X."/>
            <person name="Jiao Y."/>
            <person name="Jia J."/>
        </authorList>
    </citation>
    <scope>NUCLEOTIDE SEQUENCE [LARGE SCALE GENOMIC DNA]</scope>
    <source>
        <strain evidence="3">cv. AL8/78</strain>
    </source>
</reference>
<reference evidence="2" key="3">
    <citation type="journal article" date="2017" name="Nature">
        <title>Genome sequence of the progenitor of the wheat D genome Aegilops tauschii.</title>
        <authorList>
            <person name="Luo M.C."/>
            <person name="Gu Y.Q."/>
            <person name="Puiu D."/>
            <person name="Wang H."/>
            <person name="Twardziok S.O."/>
            <person name="Deal K.R."/>
            <person name="Huo N."/>
            <person name="Zhu T."/>
            <person name="Wang L."/>
            <person name="Wang Y."/>
            <person name="McGuire P.E."/>
            <person name="Liu S."/>
            <person name="Long H."/>
            <person name="Ramasamy R.K."/>
            <person name="Rodriguez J.C."/>
            <person name="Van S.L."/>
            <person name="Yuan L."/>
            <person name="Wang Z."/>
            <person name="Xia Z."/>
            <person name="Xiao L."/>
            <person name="Anderson O.D."/>
            <person name="Ouyang S."/>
            <person name="Liang Y."/>
            <person name="Zimin A.V."/>
            <person name="Pertea G."/>
            <person name="Qi P."/>
            <person name="Bennetzen J.L."/>
            <person name="Dai X."/>
            <person name="Dawson M.W."/>
            <person name="Muller H.G."/>
            <person name="Kugler K."/>
            <person name="Rivarola-Duarte L."/>
            <person name="Spannagl M."/>
            <person name="Mayer K.F.X."/>
            <person name="Lu F.H."/>
            <person name="Bevan M.W."/>
            <person name="Leroy P."/>
            <person name="Li P."/>
            <person name="You F.M."/>
            <person name="Sun Q."/>
            <person name="Liu Z."/>
            <person name="Lyons E."/>
            <person name="Wicker T."/>
            <person name="Salzberg S.L."/>
            <person name="Devos K.M."/>
            <person name="Dvorak J."/>
        </authorList>
    </citation>
    <scope>NUCLEOTIDE SEQUENCE [LARGE SCALE GENOMIC DNA]</scope>
    <source>
        <strain evidence="2">cv. AL8/78</strain>
    </source>
</reference>